<organism evidence="2 3">
    <name type="scientific">Nostocoides veronense</name>
    <dbReference type="NCBI Taxonomy" id="330836"/>
    <lineage>
        <taxon>Bacteria</taxon>
        <taxon>Bacillati</taxon>
        <taxon>Actinomycetota</taxon>
        <taxon>Actinomycetes</taxon>
        <taxon>Micrococcales</taxon>
        <taxon>Intrasporangiaceae</taxon>
        <taxon>Nostocoides</taxon>
    </lineage>
</organism>
<dbReference type="SMART" id="SM00563">
    <property type="entry name" value="PlsC"/>
    <property type="match status" value="1"/>
</dbReference>
<dbReference type="Proteomes" id="UP001499938">
    <property type="component" value="Unassembled WGS sequence"/>
</dbReference>
<evidence type="ECO:0000313" key="2">
    <source>
        <dbReference type="EMBL" id="GAA1780960.1"/>
    </source>
</evidence>
<dbReference type="PIRSF" id="PIRSF016753">
    <property type="entry name" value="P_lipid/glycerol_ac_tran_prd"/>
    <property type="match status" value="1"/>
</dbReference>
<dbReference type="Pfam" id="PF01553">
    <property type="entry name" value="Acyltransferase"/>
    <property type="match status" value="1"/>
</dbReference>
<comment type="caution">
    <text evidence="2">The sequence shown here is derived from an EMBL/GenBank/DDBJ whole genome shotgun (WGS) entry which is preliminary data.</text>
</comment>
<keyword evidence="3" id="KW-1185">Reference proteome</keyword>
<dbReference type="RefSeq" id="WP_344080211.1">
    <property type="nucleotide sequence ID" value="NZ_BAAAPO010000006.1"/>
</dbReference>
<keyword evidence="2" id="KW-0808">Transferase</keyword>
<protein>
    <submittedName>
        <fullName evidence="2">Lysophospholipid acyltransferase family protein</fullName>
    </submittedName>
</protein>
<dbReference type="PANTHER" id="PTHR22753:SF14">
    <property type="entry name" value="MONOACYLGLYCEROL_DIACYLGLYCEROL O-ACYLTRANSFERASE"/>
    <property type="match status" value="1"/>
</dbReference>
<dbReference type="InterPro" id="IPR002123">
    <property type="entry name" value="Plipid/glycerol_acylTrfase"/>
</dbReference>
<reference evidence="2 3" key="1">
    <citation type="journal article" date="2019" name="Int. J. Syst. Evol. Microbiol.">
        <title>The Global Catalogue of Microorganisms (GCM) 10K type strain sequencing project: providing services to taxonomists for standard genome sequencing and annotation.</title>
        <authorList>
            <consortium name="The Broad Institute Genomics Platform"/>
            <consortium name="The Broad Institute Genome Sequencing Center for Infectious Disease"/>
            <person name="Wu L."/>
            <person name="Ma J."/>
        </authorList>
    </citation>
    <scope>NUCLEOTIDE SEQUENCE [LARGE SCALE GENOMIC DNA]</scope>
    <source>
        <strain evidence="2 3">JCM 15592</strain>
    </source>
</reference>
<feature type="domain" description="Phospholipid/glycerol acyltransferase" evidence="1">
    <location>
        <begin position="107"/>
        <end position="226"/>
    </location>
</feature>
<gene>
    <name evidence="2" type="ORF">GCM10009811_02880</name>
</gene>
<dbReference type="InterPro" id="IPR016676">
    <property type="entry name" value="P_lipid/glycerol_AcTrfase_prd"/>
</dbReference>
<dbReference type="GO" id="GO:0016746">
    <property type="term" value="F:acyltransferase activity"/>
    <property type="evidence" value="ECO:0007669"/>
    <property type="project" value="UniProtKB-KW"/>
</dbReference>
<sequence length="320" mass="34918">MLRVVREHERNVRPTAPDLSLLMDIAQRLASTLAVTLGIPRAEAELKVAQALAFIRRRMTGDYVVDAYGYDADFAESVLLPVLRPLFYTWFRTEVRGIEHIPAEGAALVVANHSGTVAIDSLMTTVAIHDKHPNHRALRELGADLVFGTPGLGMVARKGGATLATNADADRLLADGELVGVWPEGFKGVGKPFGERYKLQRFGRGGFVSAAIRAGAPIVPCSIVGAEEIYPMLANIKPLARMLGLPYFPVTPLFPHFGPLGLVPLPSKWIIEFGPPIETAHLGPHAADDPMLVFDLTDRVRETIQQTIYTMLARRRSAFA</sequence>
<accession>A0ABN2LA22</accession>
<dbReference type="EMBL" id="BAAAPO010000006">
    <property type="protein sequence ID" value="GAA1780960.1"/>
    <property type="molecule type" value="Genomic_DNA"/>
</dbReference>
<evidence type="ECO:0000259" key="1">
    <source>
        <dbReference type="SMART" id="SM00563"/>
    </source>
</evidence>
<evidence type="ECO:0000313" key="3">
    <source>
        <dbReference type="Proteomes" id="UP001499938"/>
    </source>
</evidence>
<dbReference type="PANTHER" id="PTHR22753">
    <property type="entry name" value="TRANSMEMBRANE PROTEIN 68"/>
    <property type="match status" value="1"/>
</dbReference>
<proteinExistence type="predicted"/>
<keyword evidence="2" id="KW-0012">Acyltransferase</keyword>
<name>A0ABN2LA22_9MICO</name>
<dbReference type="CDD" id="cd07987">
    <property type="entry name" value="LPLAT_MGAT-like"/>
    <property type="match status" value="1"/>
</dbReference>
<dbReference type="SUPFAM" id="SSF69593">
    <property type="entry name" value="Glycerol-3-phosphate (1)-acyltransferase"/>
    <property type="match status" value="1"/>
</dbReference>